<dbReference type="EMBL" id="FJOG01000007">
    <property type="protein sequence ID" value="CZR56240.1"/>
    <property type="molecule type" value="Genomic_DNA"/>
</dbReference>
<sequence>MAERLRHSEQKPSTPDSMRPHTSSSSRTSSEPLHDHTSAAGQCTVRARSEATMFHPARHRSHPPDHLPADRSAGNEHELEDEDYDNDIEDDRQPQQEAKGDVGGADWKVGDAHLSDEKDESPAP</sequence>
<dbReference type="AlphaFoldDB" id="A0A1L7WU24"/>
<feature type="compositionally biased region" description="Acidic residues" evidence="1">
    <location>
        <begin position="78"/>
        <end position="90"/>
    </location>
</feature>
<organism evidence="2 3">
    <name type="scientific">Phialocephala subalpina</name>
    <dbReference type="NCBI Taxonomy" id="576137"/>
    <lineage>
        <taxon>Eukaryota</taxon>
        <taxon>Fungi</taxon>
        <taxon>Dikarya</taxon>
        <taxon>Ascomycota</taxon>
        <taxon>Pezizomycotina</taxon>
        <taxon>Leotiomycetes</taxon>
        <taxon>Helotiales</taxon>
        <taxon>Mollisiaceae</taxon>
        <taxon>Phialocephala</taxon>
        <taxon>Phialocephala fortinii species complex</taxon>
    </lineage>
</organism>
<accession>A0A1L7WU24</accession>
<name>A0A1L7WU24_9HELO</name>
<feature type="compositionally biased region" description="Basic and acidic residues" evidence="1">
    <location>
        <begin position="1"/>
        <end position="10"/>
    </location>
</feature>
<keyword evidence="3" id="KW-1185">Reference proteome</keyword>
<proteinExistence type="predicted"/>
<dbReference type="OrthoDB" id="3564197at2759"/>
<evidence type="ECO:0000313" key="3">
    <source>
        <dbReference type="Proteomes" id="UP000184330"/>
    </source>
</evidence>
<evidence type="ECO:0000313" key="2">
    <source>
        <dbReference type="EMBL" id="CZR56240.1"/>
    </source>
</evidence>
<protein>
    <submittedName>
        <fullName evidence="2">Uncharacterized protein</fullName>
    </submittedName>
</protein>
<evidence type="ECO:0000256" key="1">
    <source>
        <dbReference type="SAM" id="MobiDB-lite"/>
    </source>
</evidence>
<dbReference type="Proteomes" id="UP000184330">
    <property type="component" value="Unassembled WGS sequence"/>
</dbReference>
<gene>
    <name evidence="2" type="ORF">PAC_06128</name>
</gene>
<feature type="region of interest" description="Disordered" evidence="1">
    <location>
        <begin position="1"/>
        <end position="124"/>
    </location>
</feature>
<reference evidence="2 3" key="1">
    <citation type="submission" date="2016-03" db="EMBL/GenBank/DDBJ databases">
        <authorList>
            <person name="Ploux O."/>
        </authorList>
    </citation>
    <scope>NUCLEOTIDE SEQUENCE [LARGE SCALE GENOMIC DNA]</scope>
    <source>
        <strain evidence="2 3">UAMH 11012</strain>
    </source>
</reference>
<feature type="compositionally biased region" description="Basic and acidic residues" evidence="1">
    <location>
        <begin position="91"/>
        <end position="100"/>
    </location>
</feature>
<feature type="compositionally biased region" description="Basic and acidic residues" evidence="1">
    <location>
        <begin position="62"/>
        <end position="77"/>
    </location>
</feature>